<reference evidence="2" key="1">
    <citation type="submission" date="2019-07" db="EMBL/GenBank/DDBJ databases">
        <title>Hyphodiscus hymeniophilus genome sequencing and assembly.</title>
        <authorList>
            <person name="Kramer G."/>
            <person name="Nodwell J."/>
        </authorList>
    </citation>
    <scope>NUCLEOTIDE SEQUENCE</scope>
    <source>
        <strain evidence="2">ATCC 34498</strain>
    </source>
</reference>
<organism evidence="2 3">
    <name type="scientific">Hyphodiscus hymeniophilus</name>
    <dbReference type="NCBI Taxonomy" id="353542"/>
    <lineage>
        <taxon>Eukaryota</taxon>
        <taxon>Fungi</taxon>
        <taxon>Dikarya</taxon>
        <taxon>Ascomycota</taxon>
        <taxon>Pezizomycotina</taxon>
        <taxon>Leotiomycetes</taxon>
        <taxon>Helotiales</taxon>
        <taxon>Hyphodiscaceae</taxon>
        <taxon>Hyphodiscus</taxon>
    </lineage>
</organism>
<dbReference type="AlphaFoldDB" id="A0A9P6VDI2"/>
<evidence type="ECO:0000313" key="2">
    <source>
        <dbReference type="EMBL" id="KAG0645095.1"/>
    </source>
</evidence>
<dbReference type="PANTHER" id="PTHR47534">
    <property type="entry name" value="YALI0E05731P"/>
    <property type="match status" value="1"/>
</dbReference>
<sequence>MVQYSTFYILGRSLVFLETEVSLIIFIDAACKNIVDVESKIDFLCMSQGCFPINVPQHTEEGLDLCLVIQYYSRIRLVSILLPLLRASPRGGRILSVLDGGREKPIITTDLGLDNPANYSWS</sequence>
<keyword evidence="1" id="KW-0560">Oxidoreductase</keyword>
<dbReference type="InterPro" id="IPR036291">
    <property type="entry name" value="NAD(P)-bd_dom_sf"/>
</dbReference>
<protein>
    <submittedName>
        <fullName evidence="2">Oxidoreductase andH</fullName>
    </submittedName>
</protein>
<name>A0A9P6VDI2_9HELO</name>
<dbReference type="PANTHER" id="PTHR47534:SF3">
    <property type="entry name" value="ALCOHOL DEHYDROGENASE-LIKE C-TERMINAL DOMAIN-CONTAINING PROTEIN"/>
    <property type="match status" value="1"/>
</dbReference>
<dbReference type="Gene3D" id="3.40.50.720">
    <property type="entry name" value="NAD(P)-binding Rossmann-like Domain"/>
    <property type="match status" value="1"/>
</dbReference>
<gene>
    <name evidence="2" type="ORF">D0Z07_9169</name>
</gene>
<comment type="caution">
    <text evidence="2">The sequence shown here is derived from an EMBL/GenBank/DDBJ whole genome shotgun (WGS) entry which is preliminary data.</text>
</comment>
<proteinExistence type="predicted"/>
<evidence type="ECO:0000313" key="3">
    <source>
        <dbReference type="Proteomes" id="UP000785200"/>
    </source>
</evidence>
<dbReference type="GO" id="GO:0016491">
    <property type="term" value="F:oxidoreductase activity"/>
    <property type="evidence" value="ECO:0007669"/>
    <property type="project" value="UniProtKB-KW"/>
</dbReference>
<accession>A0A9P6VDI2</accession>
<dbReference type="InterPro" id="IPR052228">
    <property type="entry name" value="Sec_Metab_Biosynth_Oxidored"/>
</dbReference>
<dbReference type="EMBL" id="VNKQ01000020">
    <property type="protein sequence ID" value="KAG0645095.1"/>
    <property type="molecule type" value="Genomic_DNA"/>
</dbReference>
<dbReference type="SUPFAM" id="SSF51735">
    <property type="entry name" value="NAD(P)-binding Rossmann-fold domains"/>
    <property type="match status" value="1"/>
</dbReference>
<dbReference type="OrthoDB" id="2898509at2759"/>
<keyword evidence="3" id="KW-1185">Reference proteome</keyword>
<evidence type="ECO:0000256" key="1">
    <source>
        <dbReference type="ARBA" id="ARBA00023002"/>
    </source>
</evidence>
<dbReference type="Proteomes" id="UP000785200">
    <property type="component" value="Unassembled WGS sequence"/>
</dbReference>